<gene>
    <name evidence="2" type="ORF">CCUS01_00740</name>
</gene>
<name>A0AAI9Y776_9PEZI</name>
<dbReference type="AlphaFoldDB" id="A0AAI9Y776"/>
<evidence type="ECO:0000256" key="1">
    <source>
        <dbReference type="SAM" id="MobiDB-lite"/>
    </source>
</evidence>
<dbReference type="Proteomes" id="UP001239213">
    <property type="component" value="Unassembled WGS sequence"/>
</dbReference>
<dbReference type="EMBL" id="MPDP01000112">
    <property type="protein sequence ID" value="KAK1480183.1"/>
    <property type="molecule type" value="Genomic_DNA"/>
</dbReference>
<organism evidence="2 3">
    <name type="scientific">Colletotrichum cuscutae</name>
    <dbReference type="NCBI Taxonomy" id="1209917"/>
    <lineage>
        <taxon>Eukaryota</taxon>
        <taxon>Fungi</taxon>
        <taxon>Dikarya</taxon>
        <taxon>Ascomycota</taxon>
        <taxon>Pezizomycotina</taxon>
        <taxon>Sordariomycetes</taxon>
        <taxon>Hypocreomycetidae</taxon>
        <taxon>Glomerellales</taxon>
        <taxon>Glomerellaceae</taxon>
        <taxon>Colletotrichum</taxon>
        <taxon>Colletotrichum acutatum species complex</taxon>
    </lineage>
</organism>
<proteinExistence type="predicted"/>
<reference evidence="2" key="1">
    <citation type="submission" date="2016-11" db="EMBL/GenBank/DDBJ databases">
        <title>The genome sequence of Colletotrichum cuscutae.</title>
        <authorList>
            <person name="Baroncelli R."/>
        </authorList>
    </citation>
    <scope>NUCLEOTIDE SEQUENCE</scope>
    <source>
        <strain evidence="2">IMI 304802</strain>
    </source>
</reference>
<sequence length="256" mass="28339">MRPAKLSEPPAKTWRTRRLRASSGVTCGQLFLRWRLEFLGSSDASQIYRLSASAAPLRSLLLLSLEFSKGRLEKNQEPSSRRLRLGLQFGSKGLNVVIAKSPEADSSAKGRFWEAVIQLHVTKVHKFATGQIIKVCSDQGLSRFPASTNTFTFRFSSFSSGIMHLFKAGLPVLAVCSVVQAIPVNNGEGRDTALHRHDGLKASDTRQENRSAGGFVPPHILRNITRSPFATDDERRTANRTLVIDGERWGPQQPTD</sequence>
<evidence type="ECO:0000313" key="2">
    <source>
        <dbReference type="EMBL" id="KAK1480183.1"/>
    </source>
</evidence>
<evidence type="ECO:0000313" key="3">
    <source>
        <dbReference type="Proteomes" id="UP001239213"/>
    </source>
</evidence>
<accession>A0AAI9Y776</accession>
<keyword evidence="3" id="KW-1185">Reference proteome</keyword>
<comment type="caution">
    <text evidence="2">The sequence shown here is derived from an EMBL/GenBank/DDBJ whole genome shotgun (WGS) entry which is preliminary data.</text>
</comment>
<protein>
    <submittedName>
        <fullName evidence="2">Uncharacterized protein</fullName>
    </submittedName>
</protein>
<feature type="region of interest" description="Disordered" evidence="1">
    <location>
        <begin position="226"/>
        <end position="256"/>
    </location>
</feature>